<keyword evidence="2" id="KW-1185">Reference proteome</keyword>
<proteinExistence type="predicted"/>
<dbReference type="EMBL" id="CCAG010007664">
    <property type="status" value="NOT_ANNOTATED_CDS"/>
    <property type="molecule type" value="Genomic_DNA"/>
</dbReference>
<dbReference type="EnsemblMetazoa" id="GMOY009269-RA">
    <property type="protein sequence ID" value="GMOY009269-PA"/>
    <property type="gene ID" value="GMOY009269"/>
</dbReference>
<dbReference type="AlphaFoldDB" id="A0A1B0G7H6"/>
<name>A0A1B0G7H6_GLOMM</name>
<sequence length="77" mass="8505">MPTNNNVNNIGEVNLMSLCYFGGLNQLITFQFNRVLHMGAPYVITSIANFKGSSSLSTSKNVHRSSSVTIQQTYPSY</sequence>
<organism evidence="1 2">
    <name type="scientific">Glossina morsitans morsitans</name>
    <name type="common">Savannah tsetse fly</name>
    <dbReference type="NCBI Taxonomy" id="37546"/>
    <lineage>
        <taxon>Eukaryota</taxon>
        <taxon>Metazoa</taxon>
        <taxon>Ecdysozoa</taxon>
        <taxon>Arthropoda</taxon>
        <taxon>Hexapoda</taxon>
        <taxon>Insecta</taxon>
        <taxon>Pterygota</taxon>
        <taxon>Neoptera</taxon>
        <taxon>Endopterygota</taxon>
        <taxon>Diptera</taxon>
        <taxon>Brachycera</taxon>
        <taxon>Muscomorpha</taxon>
        <taxon>Hippoboscoidea</taxon>
        <taxon>Glossinidae</taxon>
        <taxon>Glossina</taxon>
    </lineage>
</organism>
<dbReference type="VEuPathDB" id="VectorBase:GMOY009269"/>
<accession>A0A1B0G7H6</accession>
<dbReference type="Proteomes" id="UP000092444">
    <property type="component" value="Unassembled WGS sequence"/>
</dbReference>
<evidence type="ECO:0000313" key="1">
    <source>
        <dbReference type="EnsemblMetazoa" id="GMOY009269-PA"/>
    </source>
</evidence>
<reference evidence="1" key="1">
    <citation type="submission" date="2020-05" db="UniProtKB">
        <authorList>
            <consortium name="EnsemblMetazoa"/>
        </authorList>
    </citation>
    <scope>IDENTIFICATION</scope>
    <source>
        <strain evidence="1">Yale</strain>
    </source>
</reference>
<dbReference type="EMBL" id="CCAG010007663">
    <property type="status" value="NOT_ANNOTATED_CDS"/>
    <property type="molecule type" value="Genomic_DNA"/>
</dbReference>
<protein>
    <submittedName>
        <fullName evidence="1">Uncharacterized protein</fullName>
    </submittedName>
</protein>
<evidence type="ECO:0000313" key="2">
    <source>
        <dbReference type="Proteomes" id="UP000092444"/>
    </source>
</evidence>